<protein>
    <submittedName>
        <fullName evidence="1">Uncharacterized protein</fullName>
    </submittedName>
</protein>
<proteinExistence type="predicted"/>
<comment type="caution">
    <text evidence="1">The sequence shown here is derived from an EMBL/GenBank/DDBJ whole genome shotgun (WGS) entry which is preliminary data.</text>
</comment>
<accession>A0ABV7ZDP4</accession>
<name>A0ABV7ZDP4_9DEIO</name>
<sequence length="188" mass="20575">MSEKHNPRQFVLSRAHRRFLNLALPLPGADEHSPALQTVEFASGSRSLFNAHIATAGVPRGGILLGHRVSDRLHVHAILGAGYGQATIHPLEVDPQYALGAVEAAQQVSGDPLDWIGTWTMPADGRARPAHTDRRVWYRARHRALISEEAVLVTVGQSPERLVVRAWVVDDDQPRALEVSWARAGDAS</sequence>
<evidence type="ECO:0000313" key="2">
    <source>
        <dbReference type="Proteomes" id="UP001595803"/>
    </source>
</evidence>
<dbReference type="EMBL" id="JBHRZG010000022">
    <property type="protein sequence ID" value="MFC3834219.1"/>
    <property type="molecule type" value="Genomic_DNA"/>
</dbReference>
<dbReference type="Gene3D" id="3.40.140.10">
    <property type="entry name" value="Cytidine Deaminase, domain 2"/>
    <property type="match status" value="1"/>
</dbReference>
<organism evidence="1 2">
    <name type="scientific">Deinococcus rufus</name>
    <dbReference type="NCBI Taxonomy" id="2136097"/>
    <lineage>
        <taxon>Bacteria</taxon>
        <taxon>Thermotogati</taxon>
        <taxon>Deinococcota</taxon>
        <taxon>Deinococci</taxon>
        <taxon>Deinococcales</taxon>
        <taxon>Deinococcaceae</taxon>
        <taxon>Deinococcus</taxon>
    </lineage>
</organism>
<dbReference type="RefSeq" id="WP_380102677.1">
    <property type="nucleotide sequence ID" value="NZ_JBHRZG010000022.1"/>
</dbReference>
<reference evidence="2" key="1">
    <citation type="journal article" date="2019" name="Int. J. Syst. Evol. Microbiol.">
        <title>The Global Catalogue of Microorganisms (GCM) 10K type strain sequencing project: providing services to taxonomists for standard genome sequencing and annotation.</title>
        <authorList>
            <consortium name="The Broad Institute Genomics Platform"/>
            <consortium name="The Broad Institute Genome Sequencing Center for Infectious Disease"/>
            <person name="Wu L."/>
            <person name="Ma J."/>
        </authorList>
    </citation>
    <scope>NUCLEOTIDE SEQUENCE [LARGE SCALE GENOMIC DNA]</scope>
    <source>
        <strain evidence="2">CCTCC AB 2017081</strain>
    </source>
</reference>
<evidence type="ECO:0000313" key="1">
    <source>
        <dbReference type="EMBL" id="MFC3834219.1"/>
    </source>
</evidence>
<gene>
    <name evidence="1" type="ORF">ACFOSB_15310</name>
</gene>
<dbReference type="Proteomes" id="UP001595803">
    <property type="component" value="Unassembled WGS sequence"/>
</dbReference>
<keyword evidence="2" id="KW-1185">Reference proteome</keyword>